<accession>A0ACC1T1Y1</accession>
<evidence type="ECO:0000313" key="2">
    <source>
        <dbReference type="Proteomes" id="UP001148662"/>
    </source>
</evidence>
<protein>
    <submittedName>
        <fullName evidence="1">Uncharacterized protein</fullName>
    </submittedName>
</protein>
<name>A0ACC1T1Y1_9APHY</name>
<reference evidence="1" key="1">
    <citation type="submission" date="2022-07" db="EMBL/GenBank/DDBJ databases">
        <title>Genome Sequence of Phlebia brevispora.</title>
        <authorList>
            <person name="Buettner E."/>
        </authorList>
    </citation>
    <scope>NUCLEOTIDE SEQUENCE</scope>
    <source>
        <strain evidence="1">MPL23</strain>
    </source>
</reference>
<keyword evidence="2" id="KW-1185">Reference proteome</keyword>
<gene>
    <name evidence="1" type="ORF">NM688_g4683</name>
</gene>
<proteinExistence type="predicted"/>
<dbReference type="Proteomes" id="UP001148662">
    <property type="component" value="Unassembled WGS sequence"/>
</dbReference>
<comment type="caution">
    <text evidence="1">The sequence shown here is derived from an EMBL/GenBank/DDBJ whole genome shotgun (WGS) entry which is preliminary data.</text>
</comment>
<dbReference type="EMBL" id="JANHOG010000796">
    <property type="protein sequence ID" value="KAJ3551477.1"/>
    <property type="molecule type" value="Genomic_DNA"/>
</dbReference>
<sequence length="754" mass="82081">MLAETMSNPKERTAESSSHHNEGPSDLARSTGTPSPTQSTIPNTTDDDVRSNAPSPAVCPIPVPDYADDDDVWSVGGRSPSSPMSPVPDRFEEDAEDNKENRNDRMVAESTEDEDDKENRDETMAGDTIKGQTNEEDESKYITPLSSVAARTYEDGRRQVSRSLVLRIPPKVHGVDASDGDTNGDQIVRPTWMDKGKSVDHRSYNLGAPSYKLPQIAECDEREETPELTREQSVASTSSAYLADREQLERSCAPGCSQKASSSGIHIDTSNQDSSANRVAPATLSTFTAPSLSISTAAALSTSTTGNMEMYLDCVGTNPGLSYEDSMDLTSDALLPSNQRFECTSIQPTFAHWLASQPLPQSAPGNFTFTTSHVSEQLPRFVLGSSASISQRPTRGRSHTQGNVFNKGPQPTPVHSTFISPLASKKPPHSMSLNSTFAAPLASQQYKPAIAASIVPPAHSACAAPPASKKPPQYPPSNFTSAHLPFAVPPAFVIHHHIHHHISPQRILLTLSHPLLTNHLNTHSQNPQCSFSRMCPSNTSCVDLPVVIVPFTFPMHDCEMDKTDSYPPDDAMDVDPPVYVDDDAMDVDPPVGETNKASMSASMDALDLSCNQSLSRDANNIVGMEGRQYMHPEASTSCISYTLTKDLPTGAQPKVRPSSLDRLRHNLGNNTDKYALFQQHSDESTFYKALRYLRPKKPMASPSIISIVPCPMAPTASTTARGSLLCMRPKRQASRLARSIQISPYRLRTLKGRR</sequence>
<organism evidence="1 2">
    <name type="scientific">Phlebia brevispora</name>
    <dbReference type="NCBI Taxonomy" id="194682"/>
    <lineage>
        <taxon>Eukaryota</taxon>
        <taxon>Fungi</taxon>
        <taxon>Dikarya</taxon>
        <taxon>Basidiomycota</taxon>
        <taxon>Agaricomycotina</taxon>
        <taxon>Agaricomycetes</taxon>
        <taxon>Polyporales</taxon>
        <taxon>Meruliaceae</taxon>
        <taxon>Phlebia</taxon>
    </lineage>
</organism>
<evidence type="ECO:0000313" key="1">
    <source>
        <dbReference type="EMBL" id="KAJ3551477.1"/>
    </source>
</evidence>